<dbReference type="SMART" id="SM00229">
    <property type="entry name" value="RasGEFN"/>
    <property type="match status" value="1"/>
</dbReference>
<dbReference type="OMA" id="YISCMIE"/>
<dbReference type="Gene3D" id="3.10.20.90">
    <property type="entry name" value="Phosphatidylinositol 3-kinase Catalytic Subunit, Chain A, domain 1"/>
    <property type="match status" value="1"/>
</dbReference>
<name>A0A670ZXA4_PSETE</name>
<dbReference type="SMART" id="SM00314">
    <property type="entry name" value="RA"/>
    <property type="match status" value="1"/>
</dbReference>
<evidence type="ECO:0000256" key="1">
    <source>
        <dbReference type="ARBA" id="ARBA00022658"/>
    </source>
</evidence>
<evidence type="ECO:0000256" key="2">
    <source>
        <dbReference type="PROSITE-ProRule" id="PRU00168"/>
    </source>
</evidence>
<dbReference type="Gene3D" id="1.20.870.10">
    <property type="entry name" value="Son of sevenless (SoS) protein Chain: S domain 1"/>
    <property type="match status" value="1"/>
</dbReference>
<dbReference type="CDD" id="cd00155">
    <property type="entry name" value="RasGEF"/>
    <property type="match status" value="1"/>
</dbReference>
<dbReference type="AlphaFoldDB" id="A0A670ZXA4"/>
<dbReference type="CDD" id="cd06224">
    <property type="entry name" value="REM"/>
    <property type="match status" value="1"/>
</dbReference>
<evidence type="ECO:0000313" key="7">
    <source>
        <dbReference type="Proteomes" id="UP000472273"/>
    </source>
</evidence>
<dbReference type="Proteomes" id="UP000472273">
    <property type="component" value="Unplaced"/>
</dbReference>
<keyword evidence="1 2" id="KW-0344">Guanine-nucleotide releasing factor</keyword>
<dbReference type="Ensembl" id="ENSPTXT00000028252.1">
    <property type="protein sequence ID" value="ENSPTXP00000027415.1"/>
    <property type="gene ID" value="ENSPTXG00000018882.1"/>
</dbReference>
<evidence type="ECO:0000259" key="3">
    <source>
        <dbReference type="PROSITE" id="PS50009"/>
    </source>
</evidence>
<dbReference type="SMART" id="SM00147">
    <property type="entry name" value="RasGEF"/>
    <property type="match status" value="1"/>
</dbReference>
<feature type="domain" description="Ras-associating" evidence="4">
    <location>
        <begin position="499"/>
        <end position="566"/>
    </location>
</feature>
<dbReference type="GO" id="GO:0007265">
    <property type="term" value="P:Ras protein signal transduction"/>
    <property type="evidence" value="ECO:0007669"/>
    <property type="project" value="TreeGrafter"/>
</dbReference>
<dbReference type="InterPro" id="IPR029071">
    <property type="entry name" value="Ubiquitin-like_domsf"/>
</dbReference>
<dbReference type="InterPro" id="IPR000159">
    <property type="entry name" value="RA_dom"/>
</dbReference>
<dbReference type="GO" id="GO:0031267">
    <property type="term" value="F:small GTPase binding"/>
    <property type="evidence" value="ECO:0007669"/>
    <property type="project" value="Ensembl"/>
</dbReference>
<protein>
    <submittedName>
        <fullName evidence="6">Ral guanine nucleotide dissociation stimulator like 3</fullName>
    </submittedName>
</protein>
<dbReference type="GO" id="GO:0005886">
    <property type="term" value="C:plasma membrane"/>
    <property type="evidence" value="ECO:0007669"/>
    <property type="project" value="TreeGrafter"/>
</dbReference>
<feature type="domain" description="N-terminal Ras-GEF" evidence="5">
    <location>
        <begin position="57"/>
        <end position="190"/>
    </location>
</feature>
<reference evidence="6" key="2">
    <citation type="submission" date="2025-09" db="UniProtKB">
        <authorList>
            <consortium name="Ensembl"/>
        </authorList>
    </citation>
    <scope>IDENTIFICATION</scope>
</reference>
<dbReference type="Pfam" id="PF00618">
    <property type="entry name" value="RasGEF_N"/>
    <property type="match status" value="1"/>
</dbReference>
<dbReference type="SUPFAM" id="SSF48366">
    <property type="entry name" value="Ras GEF"/>
    <property type="match status" value="1"/>
</dbReference>
<dbReference type="InterPro" id="IPR001895">
    <property type="entry name" value="RASGEF_cat_dom"/>
</dbReference>
<accession>A0A670ZXA4</accession>
<organism evidence="6 7">
    <name type="scientific">Pseudonaja textilis</name>
    <name type="common">Eastern brown snake</name>
    <dbReference type="NCBI Taxonomy" id="8673"/>
    <lineage>
        <taxon>Eukaryota</taxon>
        <taxon>Metazoa</taxon>
        <taxon>Chordata</taxon>
        <taxon>Craniata</taxon>
        <taxon>Vertebrata</taxon>
        <taxon>Euteleostomi</taxon>
        <taxon>Lepidosauria</taxon>
        <taxon>Squamata</taxon>
        <taxon>Bifurcata</taxon>
        <taxon>Unidentata</taxon>
        <taxon>Episquamata</taxon>
        <taxon>Toxicofera</taxon>
        <taxon>Serpentes</taxon>
        <taxon>Colubroidea</taxon>
        <taxon>Elapidae</taxon>
        <taxon>Hydrophiinae</taxon>
        <taxon>Pseudonaja</taxon>
    </lineage>
</organism>
<dbReference type="GO" id="GO:0005085">
    <property type="term" value="F:guanyl-nucleotide exchange factor activity"/>
    <property type="evidence" value="ECO:0007669"/>
    <property type="project" value="UniProtKB-KW"/>
</dbReference>
<dbReference type="SUPFAM" id="SSF54236">
    <property type="entry name" value="Ubiquitin-like"/>
    <property type="match status" value="1"/>
</dbReference>
<dbReference type="Pfam" id="PF00788">
    <property type="entry name" value="RA"/>
    <property type="match status" value="1"/>
</dbReference>
<dbReference type="InterPro" id="IPR000651">
    <property type="entry name" value="Ras-like_Gua-exchang_fac_N"/>
</dbReference>
<dbReference type="Pfam" id="PF00617">
    <property type="entry name" value="RasGEF"/>
    <property type="match status" value="1"/>
</dbReference>
<keyword evidence="7" id="KW-1185">Reference proteome</keyword>
<dbReference type="Gene3D" id="1.10.840.10">
    <property type="entry name" value="Ras guanine-nucleotide exchange factors catalytic domain"/>
    <property type="match status" value="1"/>
</dbReference>
<reference evidence="6" key="1">
    <citation type="submission" date="2025-08" db="UniProtKB">
        <authorList>
            <consortium name="Ensembl"/>
        </authorList>
    </citation>
    <scope>IDENTIFICATION</scope>
</reference>
<gene>
    <name evidence="6" type="primary">RGL3</name>
</gene>
<dbReference type="PROSITE" id="PS50200">
    <property type="entry name" value="RA"/>
    <property type="match status" value="1"/>
</dbReference>
<dbReference type="PANTHER" id="PTHR23113:SF220">
    <property type="entry name" value="RAL GUANINE NUCLEOTIDE DISSOCIATION STIMULATOR-LIKE 3"/>
    <property type="match status" value="1"/>
</dbReference>
<dbReference type="PROSITE" id="PS50212">
    <property type="entry name" value="RASGEF_NTER"/>
    <property type="match status" value="1"/>
</dbReference>
<dbReference type="InterPro" id="IPR023578">
    <property type="entry name" value="Ras_GEF_dom_sf"/>
</dbReference>
<evidence type="ECO:0000259" key="5">
    <source>
        <dbReference type="PROSITE" id="PS50212"/>
    </source>
</evidence>
<dbReference type="InterPro" id="IPR008937">
    <property type="entry name" value="Ras-like_GEF"/>
</dbReference>
<proteinExistence type="predicted"/>
<dbReference type="PROSITE" id="PS50009">
    <property type="entry name" value="RASGEF_CAT"/>
    <property type="match status" value="1"/>
</dbReference>
<dbReference type="PANTHER" id="PTHR23113">
    <property type="entry name" value="GUANINE NUCLEOTIDE EXCHANGE FACTOR"/>
    <property type="match status" value="1"/>
</dbReference>
<sequence>MGLEANSFSSLFLTFHQTPLQQWGEEAEDGAIYSIILERVKAEPAARGTSSLYRTCKRRTLRAATLPQLVKWLLTANKEGDLNYTSSFLATYQAFATLMQVLELLLPLGPDNDKTPAAAQGCPTVIKTLKKSKNVLAVLLVLEQWLRQHPQDFWEPPEYPNLHKILCFLHQSAPNSPVCALAMGLLQAHKEKEAYGKNNLGPKLPSMTYFLRVSSLDLSILTSAAETDNCEETPALMSFSVDEVAEQLTLMDAHLFRAVLPFHCLGCIWSQRDKKENQHMAPSVRATVTQFNAVTSCVITSVLGDVAMRIPQRAYLLEKWIQIAGQCRALRNFSSLYAILSALQSNSIYRLKRTWAAVNRDTRSSFRKLSQIFSEDHNHLNCREILLQDFSEGFLLQTPTIPYLGTFLTDLIMLDTALPDFVEVSIFERGLKEGDEECGEHLVKEQTIVPITLEWLQNLSSLFSSSYYISCMIEPPADSCPNSPKLHRSLTKRFMDEFSLQITSQDKTTAVVQRALQKHKLEEDSPCNYQLLQLLGDELLIPDSANVFYAMNPAEPHDFFLFNKPVLHLLSILPSCSPDISVTVRMFACFIQQYCKDQPLPPPLQNISINS</sequence>
<feature type="domain" description="Ras-GEF" evidence="3">
    <location>
        <begin position="240"/>
        <end position="476"/>
    </location>
</feature>
<evidence type="ECO:0000259" key="4">
    <source>
        <dbReference type="PROSITE" id="PS50200"/>
    </source>
</evidence>
<dbReference type="GeneTree" id="ENSGT00940000161935"/>
<dbReference type="InterPro" id="IPR036964">
    <property type="entry name" value="RASGEF_cat_dom_sf"/>
</dbReference>
<evidence type="ECO:0000313" key="6">
    <source>
        <dbReference type="Ensembl" id="ENSPTXP00000027415.1"/>
    </source>
</evidence>